<evidence type="ECO:0000256" key="1">
    <source>
        <dbReference type="SAM" id="SignalP"/>
    </source>
</evidence>
<organism evidence="2 3">
    <name type="scientific">Streptomyces sannanensis</name>
    <dbReference type="NCBI Taxonomy" id="285536"/>
    <lineage>
        <taxon>Bacteria</taxon>
        <taxon>Bacillati</taxon>
        <taxon>Actinomycetota</taxon>
        <taxon>Actinomycetes</taxon>
        <taxon>Kitasatosporales</taxon>
        <taxon>Streptomycetaceae</taxon>
        <taxon>Streptomyces</taxon>
    </lineage>
</organism>
<name>A0ABP6SEL5_9ACTN</name>
<dbReference type="Proteomes" id="UP001499990">
    <property type="component" value="Unassembled WGS sequence"/>
</dbReference>
<comment type="caution">
    <text evidence="2">The sequence shown here is derived from an EMBL/GenBank/DDBJ whole genome shotgun (WGS) entry which is preliminary data.</text>
</comment>
<feature type="signal peptide" evidence="1">
    <location>
        <begin position="1"/>
        <end position="23"/>
    </location>
</feature>
<reference evidence="3" key="1">
    <citation type="journal article" date="2019" name="Int. J. Syst. Evol. Microbiol.">
        <title>The Global Catalogue of Microorganisms (GCM) 10K type strain sequencing project: providing services to taxonomists for standard genome sequencing and annotation.</title>
        <authorList>
            <consortium name="The Broad Institute Genomics Platform"/>
            <consortium name="The Broad Institute Genome Sequencing Center for Infectious Disease"/>
            <person name="Wu L."/>
            <person name="Ma J."/>
        </authorList>
    </citation>
    <scope>NUCLEOTIDE SEQUENCE [LARGE SCALE GENOMIC DNA]</scope>
    <source>
        <strain evidence="3">JCM 9651</strain>
    </source>
</reference>
<keyword evidence="3" id="KW-1185">Reference proteome</keyword>
<feature type="chain" id="PRO_5045864088" description="Sensor domain-containing protein" evidence="1">
    <location>
        <begin position="24"/>
        <end position="233"/>
    </location>
</feature>
<proteinExistence type="predicted"/>
<dbReference type="EMBL" id="BAAAYL010000001">
    <property type="protein sequence ID" value="GAA3374723.1"/>
    <property type="molecule type" value="Genomic_DNA"/>
</dbReference>
<accession>A0ABP6SEL5</accession>
<evidence type="ECO:0000313" key="2">
    <source>
        <dbReference type="EMBL" id="GAA3374723.1"/>
    </source>
</evidence>
<evidence type="ECO:0008006" key="4">
    <source>
        <dbReference type="Google" id="ProtNLM"/>
    </source>
</evidence>
<evidence type="ECO:0000313" key="3">
    <source>
        <dbReference type="Proteomes" id="UP001499990"/>
    </source>
</evidence>
<sequence>MTMRRKAPVAAVLVLLLATACGAEGSGQDAGSDDRTGSGGTSALDRAALAAADLPGYQVSATKPGAASEGRPAADRAKCQPLADVMGDRPSPTAGETVTRGIGSTRYPGLAVSASLSAYTEADARKLIKDLDAAVGECGTGFGVKLAGKDGAYEDVKAQPYRVGGDESVSWTLTAAAKNVTAPVHMVVVREGTTVVRLMALDVTGGQQPRPRTEVPREVADKQLAKLAGAPVG</sequence>
<gene>
    <name evidence="2" type="ORF">GCM10020367_39710</name>
</gene>
<keyword evidence="1" id="KW-0732">Signal</keyword>
<dbReference type="PROSITE" id="PS51257">
    <property type="entry name" value="PROKAR_LIPOPROTEIN"/>
    <property type="match status" value="1"/>
</dbReference>
<protein>
    <recommendedName>
        <fullName evidence="4">Sensor domain-containing protein</fullName>
    </recommendedName>
</protein>